<dbReference type="Proteomes" id="UP000479710">
    <property type="component" value="Unassembled WGS sequence"/>
</dbReference>
<reference evidence="1 2" key="1">
    <citation type="submission" date="2019-11" db="EMBL/GenBank/DDBJ databases">
        <title>Whole genome sequence of Oryza granulata.</title>
        <authorList>
            <person name="Li W."/>
        </authorList>
    </citation>
    <scope>NUCLEOTIDE SEQUENCE [LARGE SCALE GENOMIC DNA]</scope>
    <source>
        <strain evidence="2">cv. Menghai</strain>
        <tissue evidence="1">Leaf</tissue>
    </source>
</reference>
<evidence type="ECO:0000313" key="2">
    <source>
        <dbReference type="Proteomes" id="UP000479710"/>
    </source>
</evidence>
<accession>A0A6G1CKT4</accession>
<name>A0A6G1CKT4_9ORYZ</name>
<proteinExistence type="predicted"/>
<gene>
    <name evidence="1" type="ORF">E2562_033878</name>
</gene>
<organism evidence="1 2">
    <name type="scientific">Oryza meyeriana var. granulata</name>
    <dbReference type="NCBI Taxonomy" id="110450"/>
    <lineage>
        <taxon>Eukaryota</taxon>
        <taxon>Viridiplantae</taxon>
        <taxon>Streptophyta</taxon>
        <taxon>Embryophyta</taxon>
        <taxon>Tracheophyta</taxon>
        <taxon>Spermatophyta</taxon>
        <taxon>Magnoliopsida</taxon>
        <taxon>Liliopsida</taxon>
        <taxon>Poales</taxon>
        <taxon>Poaceae</taxon>
        <taxon>BOP clade</taxon>
        <taxon>Oryzoideae</taxon>
        <taxon>Oryzeae</taxon>
        <taxon>Oryzinae</taxon>
        <taxon>Oryza</taxon>
        <taxon>Oryza meyeriana</taxon>
    </lineage>
</organism>
<sequence>MHVDEEHNLKQEELVATLRLVVCASDIAASILPREDLALCSDQGRVVLQETLPKCNATGVQERAPGMAPAPMQILRDGGDGV</sequence>
<dbReference type="AlphaFoldDB" id="A0A6G1CKT4"/>
<protein>
    <submittedName>
        <fullName evidence="1">Uncharacterized protein</fullName>
    </submittedName>
</protein>
<keyword evidence="2" id="KW-1185">Reference proteome</keyword>
<comment type="caution">
    <text evidence="1">The sequence shown here is derived from an EMBL/GenBank/DDBJ whole genome shotgun (WGS) entry which is preliminary data.</text>
</comment>
<evidence type="ECO:0000313" key="1">
    <source>
        <dbReference type="EMBL" id="KAF0900657.1"/>
    </source>
</evidence>
<dbReference type="EMBL" id="SPHZ02000009">
    <property type="protein sequence ID" value="KAF0900657.1"/>
    <property type="molecule type" value="Genomic_DNA"/>
</dbReference>